<evidence type="ECO:0000256" key="1">
    <source>
        <dbReference type="SAM" id="MobiDB-lite"/>
    </source>
</evidence>
<keyword evidence="3" id="KW-1185">Reference proteome</keyword>
<accession>A0A392UGC4</accession>
<feature type="compositionally biased region" description="Polar residues" evidence="1">
    <location>
        <begin position="49"/>
        <end position="65"/>
    </location>
</feature>
<dbReference type="Proteomes" id="UP000265520">
    <property type="component" value="Unassembled WGS sequence"/>
</dbReference>
<feature type="compositionally biased region" description="Low complexity" evidence="1">
    <location>
        <begin position="66"/>
        <end position="77"/>
    </location>
</feature>
<sequence>HGGLCENVIRDGVGLVAFEATTTTVQVVADTERDDGWGSQVVEQCGAASGTSSPTGEVTRWSNATPPSLFFPLSSPT</sequence>
<dbReference type="AlphaFoldDB" id="A0A392UGC4"/>
<organism evidence="2 3">
    <name type="scientific">Trifolium medium</name>
    <dbReference type="NCBI Taxonomy" id="97028"/>
    <lineage>
        <taxon>Eukaryota</taxon>
        <taxon>Viridiplantae</taxon>
        <taxon>Streptophyta</taxon>
        <taxon>Embryophyta</taxon>
        <taxon>Tracheophyta</taxon>
        <taxon>Spermatophyta</taxon>
        <taxon>Magnoliopsida</taxon>
        <taxon>eudicotyledons</taxon>
        <taxon>Gunneridae</taxon>
        <taxon>Pentapetalae</taxon>
        <taxon>rosids</taxon>
        <taxon>fabids</taxon>
        <taxon>Fabales</taxon>
        <taxon>Fabaceae</taxon>
        <taxon>Papilionoideae</taxon>
        <taxon>50 kb inversion clade</taxon>
        <taxon>NPAAA clade</taxon>
        <taxon>Hologalegina</taxon>
        <taxon>IRL clade</taxon>
        <taxon>Trifolieae</taxon>
        <taxon>Trifolium</taxon>
    </lineage>
</organism>
<feature type="non-terminal residue" evidence="2">
    <location>
        <position position="1"/>
    </location>
</feature>
<protein>
    <submittedName>
        <fullName evidence="2">Uncharacterized protein</fullName>
    </submittedName>
</protein>
<reference evidence="2 3" key="1">
    <citation type="journal article" date="2018" name="Front. Plant Sci.">
        <title>Red Clover (Trifolium pratense) and Zigzag Clover (T. medium) - A Picture of Genomic Similarities and Differences.</title>
        <authorList>
            <person name="Dluhosova J."/>
            <person name="Istvanek J."/>
            <person name="Nedelnik J."/>
            <person name="Repkova J."/>
        </authorList>
    </citation>
    <scope>NUCLEOTIDE SEQUENCE [LARGE SCALE GENOMIC DNA]</scope>
    <source>
        <strain evidence="3">cv. 10/8</strain>
        <tissue evidence="2">Leaf</tissue>
    </source>
</reference>
<evidence type="ECO:0000313" key="3">
    <source>
        <dbReference type="Proteomes" id="UP000265520"/>
    </source>
</evidence>
<evidence type="ECO:0000313" key="2">
    <source>
        <dbReference type="EMBL" id="MCI71510.1"/>
    </source>
</evidence>
<comment type="caution">
    <text evidence="2">The sequence shown here is derived from an EMBL/GenBank/DDBJ whole genome shotgun (WGS) entry which is preliminary data.</text>
</comment>
<feature type="region of interest" description="Disordered" evidence="1">
    <location>
        <begin position="46"/>
        <end position="77"/>
    </location>
</feature>
<name>A0A392UGC4_9FABA</name>
<dbReference type="EMBL" id="LXQA010797554">
    <property type="protein sequence ID" value="MCI71510.1"/>
    <property type="molecule type" value="Genomic_DNA"/>
</dbReference>
<proteinExistence type="predicted"/>